<evidence type="ECO:0000259" key="2">
    <source>
        <dbReference type="PROSITE" id="PS50105"/>
    </source>
</evidence>
<feature type="domain" description="SAM" evidence="2">
    <location>
        <begin position="197"/>
        <end position="243"/>
    </location>
</feature>
<dbReference type="Proteomes" id="UP000515140">
    <property type="component" value="Unplaced"/>
</dbReference>
<dbReference type="GO" id="GO:0005634">
    <property type="term" value="C:nucleus"/>
    <property type="evidence" value="ECO:0007669"/>
    <property type="project" value="TreeGrafter"/>
</dbReference>
<dbReference type="InParanoid" id="A0A6P5JWE4"/>
<dbReference type="PANTHER" id="PTHR12247:SF89">
    <property type="entry name" value="STERILE ALPHA MOTIF DOMAIN-CONTAINING PROTEIN 7"/>
    <property type="match status" value="1"/>
</dbReference>
<dbReference type="CTD" id="344658"/>
<evidence type="ECO:0000256" key="1">
    <source>
        <dbReference type="SAM" id="MobiDB-lite"/>
    </source>
</evidence>
<dbReference type="GO" id="GO:0003682">
    <property type="term" value="F:chromatin binding"/>
    <property type="evidence" value="ECO:0007669"/>
    <property type="project" value="TreeGrafter"/>
</dbReference>
<dbReference type="Gene3D" id="1.10.150.50">
    <property type="entry name" value="Transcription Factor, Ets-1"/>
    <property type="match status" value="1"/>
</dbReference>
<dbReference type="InterPro" id="IPR013761">
    <property type="entry name" value="SAM/pointed_sf"/>
</dbReference>
<feature type="compositionally biased region" description="Basic and acidic residues" evidence="1">
    <location>
        <begin position="161"/>
        <end position="174"/>
    </location>
</feature>
<reference evidence="4" key="1">
    <citation type="submission" date="2025-08" db="UniProtKB">
        <authorList>
            <consortium name="RefSeq"/>
        </authorList>
    </citation>
    <scope>IDENTIFICATION</scope>
    <source>
        <tissue evidence="4">Spleen</tissue>
    </source>
</reference>
<feature type="compositionally biased region" description="Basic residues" evidence="1">
    <location>
        <begin position="90"/>
        <end position="100"/>
    </location>
</feature>
<evidence type="ECO:0000313" key="3">
    <source>
        <dbReference type="Proteomes" id="UP000515140"/>
    </source>
</evidence>
<dbReference type="SMART" id="SM00454">
    <property type="entry name" value="SAM"/>
    <property type="match status" value="1"/>
</dbReference>
<name>A0A6P5JWE4_PHACI</name>
<dbReference type="Pfam" id="PF00536">
    <property type="entry name" value="SAM_1"/>
    <property type="match status" value="1"/>
</dbReference>
<keyword evidence="3" id="KW-1185">Reference proteome</keyword>
<dbReference type="AlphaFoldDB" id="A0A6P5JWE4"/>
<feature type="region of interest" description="Disordered" evidence="1">
    <location>
        <begin position="65"/>
        <end position="174"/>
    </location>
</feature>
<accession>A0A6P5JWE4</accession>
<dbReference type="KEGG" id="pcw:110203434"/>
<feature type="compositionally biased region" description="Basic and acidic residues" evidence="1">
    <location>
        <begin position="129"/>
        <end position="145"/>
    </location>
</feature>
<sequence length="315" mass="35057">MAPPDPRQIHITSRLGASVPPHVNMPHVLSNAVYPGYSFLQQESMEAVARRQELVQKQNLARSSLDDLHGNTRLMTTGPYPPVSSWQKEKGRRLGRRVGNHKASGCNARSSKNQEEDRNPDQILTVSAAEKEDKKDLDTEPHPKYEPSQSNGEPATVPTKSLKEHEHSPQKSCEERGIGDLFLNGEDLSSVEDIRKWAIDDVYDFITGLPGCSDYAQIFRDHAIDGETLPLLTEEHLLDTMGLKLGPALKIRSQVSRRLGSMVYMASLPLPLPFSSTRKSSDPSTGTTSPLNCTNGAVLDFLAPRIRQFLKQERR</sequence>
<dbReference type="PANTHER" id="PTHR12247">
    <property type="entry name" value="POLYCOMB GROUP PROTEIN"/>
    <property type="match status" value="1"/>
</dbReference>
<dbReference type="InterPro" id="IPR001660">
    <property type="entry name" value="SAM"/>
</dbReference>
<dbReference type="GeneID" id="110203434"/>
<gene>
    <name evidence="4" type="primary">SAMD7</name>
</gene>
<dbReference type="PROSITE" id="PS50105">
    <property type="entry name" value="SAM_DOMAIN"/>
    <property type="match status" value="1"/>
</dbReference>
<dbReference type="SUPFAM" id="SSF47769">
    <property type="entry name" value="SAM/Pointed domain"/>
    <property type="match status" value="1"/>
</dbReference>
<proteinExistence type="predicted"/>
<dbReference type="FunCoup" id="A0A6P5JWE4">
    <property type="interactions" value="8"/>
</dbReference>
<dbReference type="InterPro" id="IPR050548">
    <property type="entry name" value="PcG_chromatin_remod_factors"/>
</dbReference>
<dbReference type="GO" id="GO:0045892">
    <property type="term" value="P:negative regulation of DNA-templated transcription"/>
    <property type="evidence" value="ECO:0007669"/>
    <property type="project" value="TreeGrafter"/>
</dbReference>
<evidence type="ECO:0000313" key="4">
    <source>
        <dbReference type="RefSeq" id="XP_020835599.1"/>
    </source>
</evidence>
<dbReference type="RefSeq" id="XP_020835599.1">
    <property type="nucleotide sequence ID" value="XM_020979940.1"/>
</dbReference>
<protein>
    <submittedName>
        <fullName evidence="4">Sterile alpha motif domain-containing protein 7</fullName>
    </submittedName>
</protein>
<dbReference type="CDD" id="cd09579">
    <property type="entry name" value="SAM_Samd7_11"/>
    <property type="match status" value="1"/>
</dbReference>
<organism evidence="3 4">
    <name type="scientific">Phascolarctos cinereus</name>
    <name type="common">Koala</name>
    <dbReference type="NCBI Taxonomy" id="38626"/>
    <lineage>
        <taxon>Eukaryota</taxon>
        <taxon>Metazoa</taxon>
        <taxon>Chordata</taxon>
        <taxon>Craniata</taxon>
        <taxon>Vertebrata</taxon>
        <taxon>Euteleostomi</taxon>
        <taxon>Mammalia</taxon>
        <taxon>Metatheria</taxon>
        <taxon>Diprotodontia</taxon>
        <taxon>Phascolarctidae</taxon>
        <taxon>Phascolarctos</taxon>
    </lineage>
</organism>
<dbReference type="GO" id="GO:0042393">
    <property type="term" value="F:histone binding"/>
    <property type="evidence" value="ECO:0007669"/>
    <property type="project" value="TreeGrafter"/>
</dbReference>